<proteinExistence type="predicted"/>
<dbReference type="EMBL" id="AYXG01000020">
    <property type="protein sequence ID" value="EWC64150.1"/>
    <property type="molecule type" value="Genomic_DNA"/>
</dbReference>
<evidence type="ECO:0000313" key="1">
    <source>
        <dbReference type="EMBL" id="EWC64150.1"/>
    </source>
</evidence>
<reference evidence="1 2" key="1">
    <citation type="journal article" date="2014" name="Genome Announc.">
        <title>Draft Genome Sequence of the Antitrypanosomally Active Sponge-Associated Bacterium Actinokineospora sp. Strain EG49.</title>
        <authorList>
            <person name="Harjes J."/>
            <person name="Ryu T."/>
            <person name="Abdelmohsen U.R."/>
            <person name="Moitinho-Silva L."/>
            <person name="Horn H."/>
            <person name="Ravasi T."/>
            <person name="Hentschel U."/>
        </authorList>
    </citation>
    <scope>NUCLEOTIDE SEQUENCE [LARGE SCALE GENOMIC DNA]</scope>
    <source>
        <strain evidence="1 2">EG49</strain>
    </source>
</reference>
<dbReference type="Proteomes" id="UP000019277">
    <property type="component" value="Unassembled WGS sequence"/>
</dbReference>
<dbReference type="AlphaFoldDB" id="W7ITD4"/>
<keyword evidence="2" id="KW-1185">Reference proteome</keyword>
<protein>
    <submittedName>
        <fullName evidence="1">Uncharacterized protein</fullName>
    </submittedName>
</protein>
<name>W7ITD4_9PSEU</name>
<evidence type="ECO:0000313" key="2">
    <source>
        <dbReference type="Proteomes" id="UP000019277"/>
    </source>
</evidence>
<organism evidence="1 2">
    <name type="scientific">Actinokineospora spheciospongiae</name>
    <dbReference type="NCBI Taxonomy" id="909613"/>
    <lineage>
        <taxon>Bacteria</taxon>
        <taxon>Bacillati</taxon>
        <taxon>Actinomycetota</taxon>
        <taxon>Actinomycetes</taxon>
        <taxon>Pseudonocardiales</taxon>
        <taxon>Pseudonocardiaceae</taxon>
        <taxon>Actinokineospora</taxon>
    </lineage>
</organism>
<accession>W7ITD4</accession>
<sequence>MVSRKPTQPGIEVLTDTLIGQVRSLVDIGDQTGGLVASAGRLAERRPLLGTSPPALHLAARLREAAGPTGLTGEVSAADGELAGYHRALNDTVGRYQDDEREIAWRFTSRETDR</sequence>
<comment type="caution">
    <text evidence="1">The sequence shown here is derived from an EMBL/GenBank/DDBJ whole genome shotgun (WGS) entry which is preliminary data.</text>
</comment>
<accession>A0A8E2X0Z1</accession>
<gene>
    <name evidence="1" type="ORF">UO65_0476</name>
</gene>
<dbReference type="eggNOG" id="ENOG502ZEVD">
    <property type="taxonomic scope" value="Bacteria"/>
</dbReference>
<dbReference type="STRING" id="909613.UO65_0476"/>
<dbReference type="RefSeq" id="WP_035278284.1">
    <property type="nucleotide sequence ID" value="NZ_AYXG01000020.1"/>
</dbReference>